<dbReference type="EMBL" id="POAF01000003">
    <property type="protein sequence ID" value="RBM01565.1"/>
    <property type="molecule type" value="Genomic_DNA"/>
</dbReference>
<dbReference type="Pfam" id="PF07992">
    <property type="entry name" value="Pyr_redox_2"/>
    <property type="match status" value="1"/>
</dbReference>
<evidence type="ECO:0000259" key="6">
    <source>
        <dbReference type="Pfam" id="PF14759"/>
    </source>
</evidence>
<dbReference type="PANTHER" id="PTHR43557">
    <property type="entry name" value="APOPTOSIS-INDUCING FACTOR 1"/>
    <property type="match status" value="1"/>
</dbReference>
<evidence type="ECO:0000259" key="5">
    <source>
        <dbReference type="Pfam" id="PF07992"/>
    </source>
</evidence>
<feature type="domain" description="FAD/NAD(P)-binding" evidence="5">
    <location>
        <begin position="5"/>
        <end position="304"/>
    </location>
</feature>
<dbReference type="RefSeq" id="WP_113606952.1">
    <property type="nucleotide sequence ID" value="NZ_POAF01000003.1"/>
</dbReference>
<keyword evidence="8" id="KW-1185">Reference proteome</keyword>
<dbReference type="GO" id="GO:0005737">
    <property type="term" value="C:cytoplasm"/>
    <property type="evidence" value="ECO:0007669"/>
    <property type="project" value="TreeGrafter"/>
</dbReference>
<dbReference type="Gene3D" id="3.50.50.60">
    <property type="entry name" value="FAD/NAD(P)-binding domain"/>
    <property type="match status" value="2"/>
</dbReference>
<dbReference type="Proteomes" id="UP000252167">
    <property type="component" value="Unassembled WGS sequence"/>
</dbReference>
<dbReference type="Pfam" id="PF14759">
    <property type="entry name" value="Reductase_C"/>
    <property type="match status" value="1"/>
</dbReference>
<dbReference type="InterPro" id="IPR016156">
    <property type="entry name" value="FAD/NAD-linked_Rdtase_dimer_sf"/>
</dbReference>
<dbReference type="PRINTS" id="PR00411">
    <property type="entry name" value="PNDRDTASEI"/>
</dbReference>
<dbReference type="InterPro" id="IPR023753">
    <property type="entry name" value="FAD/NAD-binding_dom"/>
</dbReference>
<gene>
    <name evidence="7" type="ORF">C1H84_06855</name>
</gene>
<feature type="domain" description="Reductase C-terminal" evidence="6">
    <location>
        <begin position="323"/>
        <end position="401"/>
    </location>
</feature>
<evidence type="ECO:0000313" key="7">
    <source>
        <dbReference type="EMBL" id="RBM01565.1"/>
    </source>
</evidence>
<keyword evidence="3" id="KW-0274">FAD</keyword>
<reference evidence="7 8" key="1">
    <citation type="submission" date="2018-01" db="EMBL/GenBank/DDBJ databases">
        <title>Glutamicibacter soli strain NHPC-3 Whole genome sequence and assembly.</title>
        <authorList>
            <person name="Choudhury P."/>
            <person name="Gupta D."/>
            <person name="Sengupta K."/>
            <person name="Jawed A."/>
            <person name="Sultana N."/>
            <person name="Saha P."/>
        </authorList>
    </citation>
    <scope>NUCLEOTIDE SEQUENCE [LARGE SCALE GENOMIC DNA]</scope>
    <source>
        <strain evidence="7 8">NHPC-3</strain>
    </source>
</reference>
<keyword evidence="2" id="KW-0285">Flavoprotein</keyword>
<organism evidence="7 8">
    <name type="scientific">Glutamicibacter soli</name>
    <dbReference type="NCBI Taxonomy" id="453836"/>
    <lineage>
        <taxon>Bacteria</taxon>
        <taxon>Bacillati</taxon>
        <taxon>Actinomycetota</taxon>
        <taxon>Actinomycetes</taxon>
        <taxon>Micrococcales</taxon>
        <taxon>Micrococcaceae</taxon>
        <taxon>Glutamicibacter</taxon>
    </lineage>
</organism>
<dbReference type="AlphaFoldDB" id="A0A365YFS4"/>
<proteinExistence type="predicted"/>
<name>A0A365YFS4_9MICC</name>
<dbReference type="PANTHER" id="PTHR43557:SF2">
    <property type="entry name" value="RIESKE DOMAIN-CONTAINING PROTEIN-RELATED"/>
    <property type="match status" value="1"/>
</dbReference>
<evidence type="ECO:0000256" key="4">
    <source>
        <dbReference type="ARBA" id="ARBA00023002"/>
    </source>
</evidence>
<evidence type="ECO:0000313" key="8">
    <source>
        <dbReference type="Proteomes" id="UP000252167"/>
    </source>
</evidence>
<dbReference type="InterPro" id="IPR050446">
    <property type="entry name" value="FAD-oxidoreductase/Apoptosis"/>
</dbReference>
<accession>A0A365YFS4</accession>
<dbReference type="SUPFAM" id="SSF55424">
    <property type="entry name" value="FAD/NAD-linked reductases, dimerisation (C-terminal) domain"/>
    <property type="match status" value="1"/>
</dbReference>
<dbReference type="InterPro" id="IPR036188">
    <property type="entry name" value="FAD/NAD-bd_sf"/>
</dbReference>
<dbReference type="GO" id="GO:0016651">
    <property type="term" value="F:oxidoreductase activity, acting on NAD(P)H"/>
    <property type="evidence" value="ECO:0007669"/>
    <property type="project" value="TreeGrafter"/>
</dbReference>
<evidence type="ECO:0000256" key="2">
    <source>
        <dbReference type="ARBA" id="ARBA00022630"/>
    </source>
</evidence>
<protein>
    <submittedName>
        <fullName evidence="7">Oxidoreductase</fullName>
    </submittedName>
</protein>
<evidence type="ECO:0000256" key="3">
    <source>
        <dbReference type="ARBA" id="ARBA00022827"/>
    </source>
</evidence>
<dbReference type="InterPro" id="IPR028202">
    <property type="entry name" value="Reductase_C"/>
</dbReference>
<keyword evidence="4" id="KW-0560">Oxidoreductase</keyword>
<comment type="cofactor">
    <cofactor evidence="1">
        <name>FAD</name>
        <dbReference type="ChEBI" id="CHEBI:57692"/>
    </cofactor>
</comment>
<evidence type="ECO:0000256" key="1">
    <source>
        <dbReference type="ARBA" id="ARBA00001974"/>
    </source>
</evidence>
<dbReference type="Gene3D" id="3.30.390.30">
    <property type="match status" value="1"/>
</dbReference>
<dbReference type="SUPFAM" id="SSF51905">
    <property type="entry name" value="FAD/NAD(P)-binding domain"/>
    <property type="match status" value="2"/>
</dbReference>
<dbReference type="PRINTS" id="PR00368">
    <property type="entry name" value="FADPNR"/>
</dbReference>
<comment type="caution">
    <text evidence="7">The sequence shown here is derived from an EMBL/GenBank/DDBJ whole genome shotgun (WGS) entry which is preliminary data.</text>
</comment>
<sequence length="402" mass="43316">MNPETIVVIGAGLAAATLVSELRSRGYDGVLRLIGDEASLPYERPPLSKGYLQGSDTVEDFTVNTAAWYAENHVDLRLDTHAISIDRKHQHVVLADGTTMDYDALVLATGARSRLGGEEPMAGHDLPGVHTLRSLADADALKTEITQGKQVAVVGSGWIGMEVAASARSLGARVTVYSPDEVPLAKVFGERFGHHLLELHQGHGVDVRTGTRVQGIELADGHLQVISDIGSSRADVVLLAIGAVPNVELAETAGLDVDRGVVVDASLRSSDSKILAIGDVAQAFNTRLRRQLQVEHWDNAIRQGKLAAATLTGADQAYDWLPYFFTDQYDLGMEYVGNAAPGDETVLRGSENEFIIFWLREGRITAAANVNIWDVNDTLRGLVGRQIDPARLEDTAIELGDL</sequence>